<evidence type="ECO:0000256" key="3">
    <source>
        <dbReference type="ARBA" id="ARBA00022763"/>
    </source>
</evidence>
<dbReference type="Proteomes" id="UP000703674">
    <property type="component" value="Unassembled WGS sequence"/>
</dbReference>
<dbReference type="RefSeq" id="WP_168137588.1">
    <property type="nucleotide sequence ID" value="NZ_JAAVJR010000003.1"/>
</dbReference>
<accession>A0ABX1CZX0</accession>
<evidence type="ECO:0000256" key="6">
    <source>
        <dbReference type="ARBA" id="ARBA00023125"/>
    </source>
</evidence>
<dbReference type="PANTHER" id="PTHR13604">
    <property type="entry name" value="DC12-RELATED"/>
    <property type="match status" value="1"/>
</dbReference>
<dbReference type="Pfam" id="PF02586">
    <property type="entry name" value="SRAP"/>
    <property type="match status" value="1"/>
</dbReference>
<evidence type="ECO:0000256" key="7">
    <source>
        <dbReference type="ARBA" id="ARBA00023239"/>
    </source>
</evidence>
<keyword evidence="5" id="KW-0190">Covalent protein-DNA linkage</keyword>
<evidence type="ECO:0000256" key="5">
    <source>
        <dbReference type="ARBA" id="ARBA00023124"/>
    </source>
</evidence>
<name>A0ABX1CZX0_9FLAO</name>
<evidence type="ECO:0000256" key="4">
    <source>
        <dbReference type="ARBA" id="ARBA00022801"/>
    </source>
</evidence>
<evidence type="ECO:0000256" key="1">
    <source>
        <dbReference type="ARBA" id="ARBA00008136"/>
    </source>
</evidence>
<dbReference type="InterPro" id="IPR036590">
    <property type="entry name" value="SRAP-like"/>
</dbReference>
<dbReference type="Gene3D" id="3.90.1680.10">
    <property type="entry name" value="SOS response associated peptidase-like"/>
    <property type="match status" value="1"/>
</dbReference>
<keyword evidence="7" id="KW-0456">Lyase</keyword>
<dbReference type="EMBL" id="JAAVJR010000003">
    <property type="protein sequence ID" value="NJW52464.1"/>
    <property type="molecule type" value="Genomic_DNA"/>
</dbReference>
<evidence type="ECO:0000313" key="9">
    <source>
        <dbReference type="EMBL" id="NJW52464.1"/>
    </source>
</evidence>
<dbReference type="SUPFAM" id="SSF143081">
    <property type="entry name" value="BB1717-like"/>
    <property type="match status" value="1"/>
</dbReference>
<protein>
    <recommendedName>
        <fullName evidence="8">Abasic site processing protein</fullName>
        <ecNumber evidence="8">3.4.-.-</ecNumber>
    </recommendedName>
</protein>
<sequence>MCYRTKLNSRLSQIEKSFDASFIEPEAYLPMREINAFDFQKTPVILDENRGEIDFLQWGLVPFWAKDDKIKKMTLNAKIETLTEKPAFRNVVGNRCLILANGYYEWQWLDAKGKEKQKFLMAPEDQEVFAFAGIYSTWKDPASQEVVNSYTIITTEANELMSRIHNIKKRMPVVLKKEDRNNWLSGMEVSTFAFPYEVTLAATAV</sequence>
<keyword evidence="3" id="KW-0227">DNA damage</keyword>
<evidence type="ECO:0000256" key="2">
    <source>
        <dbReference type="ARBA" id="ARBA00022670"/>
    </source>
</evidence>
<evidence type="ECO:0000256" key="8">
    <source>
        <dbReference type="RuleBase" id="RU364100"/>
    </source>
</evidence>
<keyword evidence="2 8" id="KW-0645">Protease</keyword>
<evidence type="ECO:0000313" key="10">
    <source>
        <dbReference type="Proteomes" id="UP000703674"/>
    </source>
</evidence>
<comment type="caution">
    <text evidence="9">The sequence shown here is derived from an EMBL/GenBank/DDBJ whole genome shotgun (WGS) entry which is preliminary data.</text>
</comment>
<reference evidence="9 10" key="1">
    <citation type="submission" date="2020-03" db="EMBL/GenBank/DDBJ databases">
        <title>Salinimicrobium sp. nov, isolated from SCS.</title>
        <authorList>
            <person name="Cao W.R."/>
        </authorList>
    </citation>
    <scope>NUCLEOTIDE SEQUENCE [LARGE SCALE GENOMIC DNA]</scope>
    <source>
        <strain evidence="10">J15B91</strain>
    </source>
</reference>
<keyword evidence="4 8" id="KW-0378">Hydrolase</keyword>
<keyword evidence="6" id="KW-0238">DNA-binding</keyword>
<dbReference type="EC" id="3.4.-.-" evidence="8"/>
<comment type="similarity">
    <text evidence="1 8">Belongs to the SOS response-associated peptidase family.</text>
</comment>
<keyword evidence="10" id="KW-1185">Reference proteome</keyword>
<organism evidence="9 10">
    <name type="scientific">Salinimicrobium oceani</name>
    <dbReference type="NCBI Taxonomy" id="2722702"/>
    <lineage>
        <taxon>Bacteria</taxon>
        <taxon>Pseudomonadati</taxon>
        <taxon>Bacteroidota</taxon>
        <taxon>Flavobacteriia</taxon>
        <taxon>Flavobacteriales</taxon>
        <taxon>Flavobacteriaceae</taxon>
        <taxon>Salinimicrobium</taxon>
    </lineage>
</organism>
<dbReference type="PANTHER" id="PTHR13604:SF0">
    <property type="entry name" value="ABASIC SITE PROCESSING PROTEIN HMCES"/>
    <property type="match status" value="1"/>
</dbReference>
<gene>
    <name evidence="9" type="ORF">HC175_05985</name>
</gene>
<proteinExistence type="inferred from homology"/>
<dbReference type="InterPro" id="IPR003738">
    <property type="entry name" value="SRAP"/>
</dbReference>